<evidence type="ECO:0000256" key="3">
    <source>
        <dbReference type="ARBA" id="ARBA00023180"/>
    </source>
</evidence>
<protein>
    <recommendedName>
        <fullName evidence="4">Cadherin N-terminal domain-containing protein</fullName>
    </recommendedName>
</protein>
<keyword evidence="2" id="KW-0472">Membrane</keyword>
<dbReference type="InterPro" id="IPR013164">
    <property type="entry name" value="Cadherin_N"/>
</dbReference>
<dbReference type="SUPFAM" id="SSF49313">
    <property type="entry name" value="Cadherin-like"/>
    <property type="match status" value="1"/>
</dbReference>
<organism evidence="5 6">
    <name type="scientific">Sinocyclocheilus grahami</name>
    <name type="common">Dianchi golden-line fish</name>
    <name type="synonym">Barbus grahami</name>
    <dbReference type="NCBI Taxonomy" id="75366"/>
    <lineage>
        <taxon>Eukaryota</taxon>
        <taxon>Metazoa</taxon>
        <taxon>Chordata</taxon>
        <taxon>Craniata</taxon>
        <taxon>Vertebrata</taxon>
        <taxon>Euteleostomi</taxon>
        <taxon>Actinopterygii</taxon>
        <taxon>Neopterygii</taxon>
        <taxon>Teleostei</taxon>
        <taxon>Ostariophysi</taxon>
        <taxon>Cypriniformes</taxon>
        <taxon>Cyprinidae</taxon>
        <taxon>Cyprininae</taxon>
        <taxon>Sinocyclocheilus</taxon>
    </lineage>
</organism>
<reference evidence="5" key="2">
    <citation type="submission" date="2025-09" db="UniProtKB">
        <authorList>
            <consortium name="Ensembl"/>
        </authorList>
    </citation>
    <scope>IDENTIFICATION</scope>
</reference>
<dbReference type="InterPro" id="IPR050174">
    <property type="entry name" value="Protocadherin/Cadherin-CA"/>
</dbReference>
<dbReference type="Proteomes" id="UP000472262">
    <property type="component" value="Unassembled WGS sequence"/>
</dbReference>
<dbReference type="FunFam" id="2.60.40.60:FF:000398">
    <property type="entry name" value="Protocadherin cluster 1 gamma 26a"/>
    <property type="match status" value="1"/>
</dbReference>
<name>A0A672TCW1_SINGR</name>
<dbReference type="InterPro" id="IPR015919">
    <property type="entry name" value="Cadherin-like_sf"/>
</dbReference>
<evidence type="ECO:0000313" key="5">
    <source>
        <dbReference type="Ensembl" id="ENSSGRP00000112666.1"/>
    </source>
</evidence>
<dbReference type="GO" id="GO:0007155">
    <property type="term" value="P:cell adhesion"/>
    <property type="evidence" value="ECO:0007669"/>
    <property type="project" value="TreeGrafter"/>
</dbReference>
<accession>A0A672TCW1</accession>
<dbReference type="CDD" id="cd11304">
    <property type="entry name" value="Cadherin_repeat"/>
    <property type="match status" value="1"/>
</dbReference>
<dbReference type="PANTHER" id="PTHR24028">
    <property type="entry name" value="CADHERIN-87A"/>
    <property type="match status" value="1"/>
</dbReference>
<dbReference type="Ensembl" id="ENSSGRT00000119662.1">
    <property type="protein sequence ID" value="ENSSGRP00000112666.1"/>
    <property type="gene ID" value="ENSSGRG00000055366.1"/>
</dbReference>
<reference evidence="5" key="1">
    <citation type="submission" date="2025-08" db="UniProtKB">
        <authorList>
            <consortium name="Ensembl"/>
        </authorList>
    </citation>
    <scope>IDENTIFICATION</scope>
</reference>
<dbReference type="Pfam" id="PF08266">
    <property type="entry name" value="Cadherin_2"/>
    <property type="match status" value="1"/>
</dbReference>
<dbReference type="OMA" id="LCKERMT"/>
<dbReference type="GO" id="GO:0005509">
    <property type="term" value="F:calcium ion binding"/>
    <property type="evidence" value="ECO:0007669"/>
    <property type="project" value="InterPro"/>
</dbReference>
<dbReference type="PANTHER" id="PTHR24028:SF296">
    <property type="entry name" value="PROTOCADHERIN 1 GAMMA 11 PRECURSOR-RELATED"/>
    <property type="match status" value="1"/>
</dbReference>
<evidence type="ECO:0000259" key="4">
    <source>
        <dbReference type="Pfam" id="PF08266"/>
    </source>
</evidence>
<feature type="domain" description="Cadherin N-terminal" evidence="4">
    <location>
        <begin position="38"/>
        <end position="106"/>
    </location>
</feature>
<keyword evidence="6" id="KW-1185">Reference proteome</keyword>
<evidence type="ECO:0000256" key="1">
    <source>
        <dbReference type="ARBA" id="ARBA00004370"/>
    </source>
</evidence>
<proteinExistence type="predicted"/>
<dbReference type="Gene3D" id="2.60.40.60">
    <property type="entry name" value="Cadherins"/>
    <property type="match status" value="1"/>
</dbReference>
<dbReference type="GO" id="GO:0005886">
    <property type="term" value="C:plasma membrane"/>
    <property type="evidence" value="ECO:0007669"/>
    <property type="project" value="TreeGrafter"/>
</dbReference>
<evidence type="ECO:0000256" key="2">
    <source>
        <dbReference type="ARBA" id="ARBA00023136"/>
    </source>
</evidence>
<keyword evidence="3" id="KW-0325">Glycoprotein</keyword>
<dbReference type="AlphaFoldDB" id="A0A672TCW1"/>
<evidence type="ECO:0000313" key="6">
    <source>
        <dbReference type="Proteomes" id="UP000472262"/>
    </source>
</evidence>
<dbReference type="InParanoid" id="A0A672TCW1"/>
<comment type="subcellular location">
    <subcellularLocation>
        <location evidence="1">Membrane</location>
    </subcellularLocation>
</comment>
<sequence length="113" mass="13020">IFFARLLYQRRMQALDRVFLWRVLFIMAACSSSNVNGQIRYSVPEEMKKGSLIGNIAHDLGLDVQRLRSGRARIVSGDNSTEYIELNRSTGSLLIREKMDRESLCMILQRPLD</sequence>